<proteinExistence type="predicted"/>
<comment type="caution">
    <text evidence="1">The sequence shown here is derived from an EMBL/GenBank/DDBJ whole genome shotgun (WGS) entry which is preliminary data.</text>
</comment>
<evidence type="ECO:0000313" key="2">
    <source>
        <dbReference type="Proteomes" id="UP000827092"/>
    </source>
</evidence>
<reference evidence="1 2" key="1">
    <citation type="journal article" date="2022" name="Nat. Ecol. Evol.">
        <title>A masculinizing supergene underlies an exaggerated male reproductive morph in a spider.</title>
        <authorList>
            <person name="Hendrickx F."/>
            <person name="De Corte Z."/>
            <person name="Sonet G."/>
            <person name="Van Belleghem S.M."/>
            <person name="Kostlbacher S."/>
            <person name="Vangestel C."/>
        </authorList>
    </citation>
    <scope>NUCLEOTIDE SEQUENCE [LARGE SCALE GENOMIC DNA]</scope>
    <source>
        <strain evidence="1">W744_W776</strain>
    </source>
</reference>
<name>A0AAV6TED5_9ARAC</name>
<evidence type="ECO:0000313" key="1">
    <source>
        <dbReference type="EMBL" id="KAG8158043.1"/>
    </source>
</evidence>
<sequence>YYLTYVLLHSLSEPPCIHPPPFAPLSREAYNPGSAGDLHPTPRGKEFQYCWQHPLHWDEITGGHAHYLNQGQAYEIRLKN</sequence>
<dbReference type="Proteomes" id="UP000827092">
    <property type="component" value="Unassembled WGS sequence"/>
</dbReference>
<organism evidence="1 2">
    <name type="scientific">Oedothorax gibbosus</name>
    <dbReference type="NCBI Taxonomy" id="931172"/>
    <lineage>
        <taxon>Eukaryota</taxon>
        <taxon>Metazoa</taxon>
        <taxon>Ecdysozoa</taxon>
        <taxon>Arthropoda</taxon>
        <taxon>Chelicerata</taxon>
        <taxon>Arachnida</taxon>
        <taxon>Araneae</taxon>
        <taxon>Araneomorphae</taxon>
        <taxon>Entelegynae</taxon>
        <taxon>Araneoidea</taxon>
        <taxon>Linyphiidae</taxon>
        <taxon>Erigoninae</taxon>
        <taxon>Oedothorax</taxon>
    </lineage>
</organism>
<keyword evidence="2" id="KW-1185">Reference proteome</keyword>
<gene>
    <name evidence="1" type="ORF">JTE90_017926</name>
</gene>
<accession>A0AAV6TED5</accession>
<dbReference type="AlphaFoldDB" id="A0AAV6TED5"/>
<feature type="non-terminal residue" evidence="1">
    <location>
        <position position="1"/>
    </location>
</feature>
<protein>
    <submittedName>
        <fullName evidence="1">Uncharacterized protein</fullName>
    </submittedName>
</protein>
<dbReference type="EMBL" id="JAFNEN010005943">
    <property type="protein sequence ID" value="KAG8158043.1"/>
    <property type="molecule type" value="Genomic_DNA"/>
</dbReference>